<keyword evidence="14 20" id="KW-0407">Ion channel</keyword>
<comment type="catalytic activity">
    <reaction evidence="16">
        <text>K(+)(in) = K(+)(out)</text>
        <dbReference type="Rhea" id="RHEA:29463"/>
        <dbReference type="ChEBI" id="CHEBI:29103"/>
    </reaction>
</comment>
<keyword evidence="8 20" id="KW-0472">Membrane</keyword>
<dbReference type="PROSITE" id="PS00236">
    <property type="entry name" value="NEUROTR_ION_CHANNEL"/>
    <property type="match status" value="1"/>
</dbReference>
<dbReference type="InterPro" id="IPR006029">
    <property type="entry name" value="Neurotrans-gated_channel_TM"/>
</dbReference>
<dbReference type="OMA" id="NITNGWR"/>
<dbReference type="RefSeq" id="XP_024128289.1">
    <property type="nucleotide sequence ID" value="XM_024272521.2"/>
</dbReference>
<comment type="function">
    <text evidence="19">Forms serotonin (5-hydroxytryptamine/5-HT3)-activated cation-selective channel complexes, which when activated cause fast, depolarizing responses in neurons.</text>
</comment>
<evidence type="ECO:0000256" key="17">
    <source>
        <dbReference type="ARBA" id="ARBA00036239"/>
    </source>
</evidence>
<comment type="similarity">
    <text evidence="20">Belongs to the ligand-gated ion channel (TC 1.A.9) family.</text>
</comment>
<protein>
    <submittedName>
        <fullName evidence="23">5-hydroxytryptamine receptor 3A-like</fullName>
    </submittedName>
</protein>
<keyword evidence="1 20" id="KW-0813">Transport</keyword>
<dbReference type="STRING" id="30732.ENSOMEP00000012992"/>
<evidence type="ECO:0000256" key="15">
    <source>
        <dbReference type="ARBA" id="ARBA00034104"/>
    </source>
</evidence>
<keyword evidence="24" id="KW-1185">Reference proteome</keyword>
<evidence type="ECO:0000256" key="8">
    <source>
        <dbReference type="ARBA" id="ARBA00023136"/>
    </source>
</evidence>
<evidence type="ECO:0000256" key="3">
    <source>
        <dbReference type="ARBA" id="ARBA00022692"/>
    </source>
</evidence>
<dbReference type="SUPFAM" id="SSF63712">
    <property type="entry name" value="Nicotinic receptor ligand binding domain-like"/>
    <property type="match status" value="1"/>
</dbReference>
<evidence type="ECO:0000259" key="22">
    <source>
        <dbReference type="Pfam" id="PF02932"/>
    </source>
</evidence>
<evidence type="ECO:0000256" key="6">
    <source>
        <dbReference type="ARBA" id="ARBA00023018"/>
    </source>
</evidence>
<keyword evidence="9" id="KW-1015">Disulfide bond</keyword>
<evidence type="ECO:0000256" key="7">
    <source>
        <dbReference type="ARBA" id="ARBA00023065"/>
    </source>
</evidence>
<evidence type="ECO:0000256" key="5">
    <source>
        <dbReference type="ARBA" id="ARBA00022989"/>
    </source>
</evidence>
<sequence>MAVLWTLALLSFGVSGSRLSDCSYYGLLKYLNLTAPSPVLQVMRPVHNWNHTTDVSLDMVMYGILDVDEKSQTVTSHVWIETHWTNEFLTWNPSDFCGIDKVTIPKSLVWNPDVDIDEDASDSGSLREDPLLILMSSGRMLTTKHQRLTSTCQLNLFLFPFDVQRCNITFSSSSYDTGSLKLGPARSSYVITTLSDVFMITQGAWNLKDVEVSLFDRSNGNISVSKLRYTVSLQRKPMLYVINLILPLFYLLILDLASFFISGSSGEKLGFKVTILLSISVLLLILNDILPSTEDTLPMIATYCVSVFTVVWLSVLEAILVGFLPQIDGFCCKEGQRSEDLQQEAVSHEEPGGVLENTEVKPGKVLPPDDLQEFLREILEEVRAAPQEAGRPEERSAQEGRFRRMAKMIDYVFGLVYFLVVVIFFLYFCIIWING</sequence>
<keyword evidence="6" id="KW-0770">Synapse</keyword>
<organism evidence="23 24">
    <name type="scientific">Oryzias melastigma</name>
    <name type="common">Marine medaka</name>
    <dbReference type="NCBI Taxonomy" id="30732"/>
    <lineage>
        <taxon>Eukaryota</taxon>
        <taxon>Metazoa</taxon>
        <taxon>Chordata</taxon>
        <taxon>Craniata</taxon>
        <taxon>Vertebrata</taxon>
        <taxon>Euteleostomi</taxon>
        <taxon>Actinopterygii</taxon>
        <taxon>Neopterygii</taxon>
        <taxon>Teleostei</taxon>
        <taxon>Neoteleostei</taxon>
        <taxon>Acanthomorphata</taxon>
        <taxon>Ovalentaria</taxon>
        <taxon>Atherinomorphae</taxon>
        <taxon>Beloniformes</taxon>
        <taxon>Adrianichthyidae</taxon>
        <taxon>Oryziinae</taxon>
        <taxon>Oryzias</taxon>
    </lineage>
</organism>
<dbReference type="PRINTS" id="PR00252">
    <property type="entry name" value="NRIONCHANNEL"/>
</dbReference>
<evidence type="ECO:0000256" key="19">
    <source>
        <dbReference type="ARBA" id="ARBA00037540"/>
    </source>
</evidence>
<dbReference type="GeneID" id="112146619"/>
<dbReference type="Gene3D" id="2.70.170.10">
    <property type="entry name" value="Neurotransmitter-gated ion-channel ligand-binding domain"/>
    <property type="match status" value="1"/>
</dbReference>
<feature type="transmembrane region" description="Helical" evidence="20">
    <location>
        <begin position="238"/>
        <end position="257"/>
    </location>
</feature>
<dbReference type="PaxDb" id="30732-ENSOMEP00000012992"/>
<keyword evidence="5 20" id="KW-1133">Transmembrane helix</keyword>
<dbReference type="InterPro" id="IPR036719">
    <property type="entry name" value="Neuro-gated_channel_TM_sf"/>
</dbReference>
<keyword evidence="12" id="KW-0628">Postsynaptic cell membrane</keyword>
<comment type="catalytic activity">
    <reaction evidence="18">
        <text>Ca(2+)(in) = Ca(2+)(out)</text>
        <dbReference type="Rhea" id="RHEA:29671"/>
        <dbReference type="ChEBI" id="CHEBI:29108"/>
    </reaction>
</comment>
<feature type="chain" id="PRO_5022255798" evidence="20">
    <location>
        <begin position="17"/>
        <end position="435"/>
    </location>
</feature>
<evidence type="ECO:0000256" key="16">
    <source>
        <dbReference type="ARBA" id="ARBA00034430"/>
    </source>
</evidence>
<feature type="transmembrane region" description="Helical" evidence="20">
    <location>
        <begin position="411"/>
        <end position="433"/>
    </location>
</feature>
<evidence type="ECO:0000256" key="12">
    <source>
        <dbReference type="ARBA" id="ARBA00023257"/>
    </source>
</evidence>
<dbReference type="InterPro" id="IPR006202">
    <property type="entry name" value="Neur_chan_lig-bd"/>
</dbReference>
<keyword evidence="2" id="KW-1003">Cell membrane</keyword>
<dbReference type="Ensembl" id="ENSOMET00000020507.1">
    <property type="protein sequence ID" value="ENSOMEP00000012992.1"/>
    <property type="gene ID" value="ENSOMEG00000014442.1"/>
</dbReference>
<dbReference type="Pfam" id="PF02932">
    <property type="entry name" value="Neur_chan_memb"/>
    <property type="match status" value="1"/>
</dbReference>
<dbReference type="InterPro" id="IPR018000">
    <property type="entry name" value="Neurotransmitter_ion_chnl_CS"/>
</dbReference>
<keyword evidence="7 20" id="KW-0406">Ion transport</keyword>
<reference evidence="23" key="1">
    <citation type="submission" date="2025-08" db="UniProtKB">
        <authorList>
            <consortium name="Ensembl"/>
        </authorList>
    </citation>
    <scope>IDENTIFICATION</scope>
</reference>
<keyword evidence="3 20" id="KW-0812">Transmembrane</keyword>
<keyword evidence="4 20" id="KW-0732">Signal</keyword>
<dbReference type="Gene3D" id="1.20.58.390">
    <property type="entry name" value="Neurotransmitter-gated ion-channel transmembrane domain"/>
    <property type="match status" value="1"/>
</dbReference>
<keyword evidence="13" id="KW-1071">Ligand-gated ion channel</keyword>
<comment type="subcellular location">
    <subcellularLocation>
        <location evidence="15">Postsynaptic cell membrane</location>
        <topology evidence="15">Multi-pass membrane protein</topology>
    </subcellularLocation>
</comment>
<dbReference type="GeneTree" id="ENSGT00940000163471"/>
<dbReference type="KEGG" id="oml:112146619"/>
<evidence type="ECO:0000256" key="4">
    <source>
        <dbReference type="ARBA" id="ARBA00022729"/>
    </source>
</evidence>
<dbReference type="GO" id="GO:0004888">
    <property type="term" value="F:transmembrane signaling receptor activity"/>
    <property type="evidence" value="ECO:0007669"/>
    <property type="project" value="InterPro"/>
</dbReference>
<dbReference type="GO" id="GO:0045211">
    <property type="term" value="C:postsynaptic membrane"/>
    <property type="evidence" value="ECO:0007669"/>
    <property type="project" value="UniProtKB-SubCell"/>
</dbReference>
<dbReference type="AlphaFoldDB" id="A0A3B3C7C3"/>
<evidence type="ECO:0000256" key="18">
    <source>
        <dbReference type="ARBA" id="ARBA00036634"/>
    </source>
</evidence>
<dbReference type="GO" id="GO:0005230">
    <property type="term" value="F:extracellular ligand-gated monoatomic ion channel activity"/>
    <property type="evidence" value="ECO:0007669"/>
    <property type="project" value="InterPro"/>
</dbReference>
<name>A0A3B3C7C3_ORYME</name>
<dbReference type="OrthoDB" id="6097796at2759"/>
<feature type="signal peptide" evidence="20">
    <location>
        <begin position="1"/>
        <end position="16"/>
    </location>
</feature>
<feature type="transmembrane region" description="Helical" evidence="20">
    <location>
        <begin position="269"/>
        <end position="287"/>
    </location>
</feature>
<feature type="domain" description="Neurotransmitter-gated ion-channel transmembrane" evidence="22">
    <location>
        <begin position="244"/>
        <end position="323"/>
    </location>
</feature>
<reference evidence="23" key="2">
    <citation type="submission" date="2025-09" db="UniProtKB">
        <authorList>
            <consortium name="Ensembl"/>
        </authorList>
    </citation>
    <scope>IDENTIFICATION</scope>
</reference>
<keyword evidence="11" id="KW-0325">Glycoprotein</keyword>
<feature type="domain" description="Neurotransmitter-gated ion-channel ligand-binding" evidence="21">
    <location>
        <begin position="43"/>
        <end position="237"/>
    </location>
</feature>
<dbReference type="InterPro" id="IPR036734">
    <property type="entry name" value="Neur_chan_lig-bd_sf"/>
</dbReference>
<comment type="catalytic activity">
    <reaction evidence="17">
        <text>Na(+)(in) = Na(+)(out)</text>
        <dbReference type="Rhea" id="RHEA:34963"/>
        <dbReference type="ChEBI" id="CHEBI:29101"/>
    </reaction>
</comment>
<dbReference type="InterPro" id="IPR038050">
    <property type="entry name" value="Neuro_actylchol_rec"/>
</dbReference>
<evidence type="ECO:0000256" key="2">
    <source>
        <dbReference type="ARBA" id="ARBA00022475"/>
    </source>
</evidence>
<evidence type="ECO:0000256" key="14">
    <source>
        <dbReference type="ARBA" id="ARBA00023303"/>
    </source>
</evidence>
<dbReference type="PANTHER" id="PTHR18945">
    <property type="entry name" value="NEUROTRANSMITTER GATED ION CHANNEL"/>
    <property type="match status" value="1"/>
</dbReference>
<dbReference type="Pfam" id="PF02931">
    <property type="entry name" value="Neur_chan_LBD"/>
    <property type="match status" value="1"/>
</dbReference>
<evidence type="ECO:0000256" key="1">
    <source>
        <dbReference type="ARBA" id="ARBA00022448"/>
    </source>
</evidence>
<dbReference type="FunFam" id="2.70.170.10:FF:000017">
    <property type="entry name" value="5-hydroxytryptamine receptor 3A"/>
    <property type="match status" value="1"/>
</dbReference>
<evidence type="ECO:0000256" key="20">
    <source>
        <dbReference type="RuleBase" id="RU000687"/>
    </source>
</evidence>
<evidence type="ECO:0000313" key="23">
    <source>
        <dbReference type="Ensembl" id="ENSOMEP00000012992.1"/>
    </source>
</evidence>
<dbReference type="InterPro" id="IPR006201">
    <property type="entry name" value="Neur_channel"/>
</dbReference>
<evidence type="ECO:0000259" key="21">
    <source>
        <dbReference type="Pfam" id="PF02931"/>
    </source>
</evidence>
<dbReference type="Proteomes" id="UP000261560">
    <property type="component" value="Unplaced"/>
</dbReference>
<feature type="transmembrane region" description="Helical" evidence="20">
    <location>
        <begin position="299"/>
        <end position="324"/>
    </location>
</feature>
<evidence type="ECO:0000256" key="10">
    <source>
        <dbReference type="ARBA" id="ARBA00023170"/>
    </source>
</evidence>
<accession>A0A3B3C7C3</accession>
<proteinExistence type="inferred from homology"/>
<dbReference type="SUPFAM" id="SSF90112">
    <property type="entry name" value="Neurotransmitter-gated ion-channel transmembrane pore"/>
    <property type="match status" value="1"/>
</dbReference>
<evidence type="ECO:0000256" key="9">
    <source>
        <dbReference type="ARBA" id="ARBA00023157"/>
    </source>
</evidence>
<evidence type="ECO:0000313" key="24">
    <source>
        <dbReference type="Proteomes" id="UP000261560"/>
    </source>
</evidence>
<keyword evidence="10" id="KW-0675">Receptor</keyword>
<evidence type="ECO:0000256" key="13">
    <source>
        <dbReference type="ARBA" id="ARBA00023286"/>
    </source>
</evidence>
<evidence type="ECO:0000256" key="11">
    <source>
        <dbReference type="ARBA" id="ARBA00023180"/>
    </source>
</evidence>